<dbReference type="InterPro" id="IPR024078">
    <property type="entry name" value="LmbE-like_dom_sf"/>
</dbReference>
<reference evidence="2" key="1">
    <citation type="submission" date="2021-11" db="EMBL/GenBank/DDBJ databases">
        <title>Streptomyces corallinus and Kineosporia corallina sp. nov., two new coral-derived marine actinobacteria.</title>
        <authorList>
            <person name="Buangrab K."/>
            <person name="Sutthacheep M."/>
            <person name="Yeemin T."/>
            <person name="Harunari E."/>
            <person name="Igarashi Y."/>
            <person name="Sripreechasak P."/>
            <person name="Kanchanasin P."/>
            <person name="Tanasupawat S."/>
            <person name="Phongsopitanun W."/>
        </authorList>
    </citation>
    <scope>NUCLEOTIDE SEQUENCE</scope>
    <source>
        <strain evidence="2">JCM 31032</strain>
    </source>
</reference>
<dbReference type="GO" id="GO:0016811">
    <property type="term" value="F:hydrolase activity, acting on carbon-nitrogen (but not peptide) bonds, in linear amides"/>
    <property type="evidence" value="ECO:0007669"/>
    <property type="project" value="TreeGrafter"/>
</dbReference>
<dbReference type="GO" id="GO:0016137">
    <property type="term" value="P:glycoside metabolic process"/>
    <property type="evidence" value="ECO:0007669"/>
    <property type="project" value="UniProtKB-ARBA"/>
</dbReference>
<name>A0A9X1SYJ5_9ACTN</name>
<gene>
    <name evidence="2" type="ORF">LR394_09185</name>
</gene>
<dbReference type="PANTHER" id="PTHR12993">
    <property type="entry name" value="N-ACETYLGLUCOSAMINYL-PHOSPHATIDYLINOSITOL DE-N-ACETYLASE-RELATED"/>
    <property type="match status" value="1"/>
</dbReference>
<dbReference type="Pfam" id="PF02585">
    <property type="entry name" value="PIG-L"/>
    <property type="match status" value="1"/>
</dbReference>
<proteinExistence type="predicted"/>
<protein>
    <submittedName>
        <fullName evidence="2">PIG-L family deacetylase</fullName>
    </submittedName>
</protein>
<dbReference type="InterPro" id="IPR003737">
    <property type="entry name" value="GlcNAc_PI_deacetylase-related"/>
</dbReference>
<evidence type="ECO:0000256" key="1">
    <source>
        <dbReference type="ARBA" id="ARBA00022833"/>
    </source>
</evidence>
<sequence>MSAALATPVPPRSLSGHSVVFVHAHPDDEAIFTGAVMHALARGGARVTLVVATDGHAGQDLSGATRHIGQVRARELQRAASVLGVHELFTLGWADSGMDGPLPDRALARQAVSDVAAQVDEIVSRVGADTIVGYDEGGIYPHPDHVAVHRAVAEVARSQPGLSYCEATVDAEGLAQRPVRHLVLGANDAARRAGLPSVPVGLPASRIAASYPADATDFAAKVAAMQEHSSQIDAAHLQQDDLWSAYGVEWFTRTGPAGAIDQLLTASKTQQAQAVSSS</sequence>
<organism evidence="2 3">
    <name type="scientific">Kineosporia babensis</name>
    <dbReference type="NCBI Taxonomy" id="499548"/>
    <lineage>
        <taxon>Bacteria</taxon>
        <taxon>Bacillati</taxon>
        <taxon>Actinomycetota</taxon>
        <taxon>Actinomycetes</taxon>
        <taxon>Kineosporiales</taxon>
        <taxon>Kineosporiaceae</taxon>
        <taxon>Kineosporia</taxon>
    </lineage>
</organism>
<comment type="caution">
    <text evidence="2">The sequence shown here is derived from an EMBL/GenBank/DDBJ whole genome shotgun (WGS) entry which is preliminary data.</text>
</comment>
<dbReference type="Gene3D" id="3.40.50.10320">
    <property type="entry name" value="LmbE-like"/>
    <property type="match status" value="1"/>
</dbReference>
<keyword evidence="3" id="KW-1185">Reference proteome</keyword>
<evidence type="ECO:0000313" key="3">
    <source>
        <dbReference type="Proteomes" id="UP001138997"/>
    </source>
</evidence>
<dbReference type="EMBL" id="JAJOMB010000004">
    <property type="protein sequence ID" value="MCD5311068.1"/>
    <property type="molecule type" value="Genomic_DNA"/>
</dbReference>
<dbReference type="Proteomes" id="UP001138997">
    <property type="component" value="Unassembled WGS sequence"/>
</dbReference>
<dbReference type="SUPFAM" id="SSF102588">
    <property type="entry name" value="LmbE-like"/>
    <property type="match status" value="1"/>
</dbReference>
<evidence type="ECO:0000313" key="2">
    <source>
        <dbReference type="EMBL" id="MCD5311068.1"/>
    </source>
</evidence>
<dbReference type="AlphaFoldDB" id="A0A9X1SYJ5"/>
<dbReference type="RefSeq" id="WP_231440247.1">
    <property type="nucleotide sequence ID" value="NZ_JAJOMB010000004.1"/>
</dbReference>
<dbReference type="PANTHER" id="PTHR12993:SF26">
    <property type="entry name" value="1D-MYO-INOSITOL 2-ACETAMIDO-2-DEOXY-ALPHA-D-GLUCOPYRANOSIDE DEACETYLASE"/>
    <property type="match status" value="1"/>
</dbReference>
<accession>A0A9X1SYJ5</accession>
<keyword evidence="1" id="KW-0862">Zinc</keyword>